<keyword evidence="2" id="KW-0479">Metal-binding</keyword>
<dbReference type="GO" id="GO:0046872">
    <property type="term" value="F:metal ion binding"/>
    <property type="evidence" value="ECO:0007669"/>
    <property type="project" value="UniProtKB-KW"/>
</dbReference>
<reference evidence="6 7" key="1">
    <citation type="journal article" date="2015" name="Stand. Genomic Sci.">
        <title>Genomic Encyclopedia of Bacterial and Archaeal Type Strains, Phase III: the genomes of soil and plant-associated and newly described type strains.</title>
        <authorList>
            <person name="Whitman W.B."/>
            <person name="Woyke T."/>
            <person name="Klenk H.P."/>
            <person name="Zhou Y."/>
            <person name="Lilburn T.G."/>
            <person name="Beck B.J."/>
            <person name="De Vos P."/>
            <person name="Vandamme P."/>
            <person name="Eisen J.A."/>
            <person name="Garrity G."/>
            <person name="Hugenholtz P."/>
            <person name="Kyrpides N.C."/>
        </authorList>
    </citation>
    <scope>NUCLEOTIDE SEQUENCE [LARGE SCALE GENOMIC DNA]</scope>
    <source>
        <strain evidence="6 7">DSM 64</strain>
    </source>
</reference>
<feature type="domain" description="Hemerythrin-like" evidence="5">
    <location>
        <begin position="16"/>
        <end position="118"/>
    </location>
</feature>
<dbReference type="InterPro" id="IPR012827">
    <property type="entry name" value="Hemerythrin_metal-bd"/>
</dbReference>
<comment type="caution">
    <text evidence="6">The sequence shown here is derived from an EMBL/GenBank/DDBJ whole genome shotgun (WGS) entry which is preliminary data.</text>
</comment>
<dbReference type="PANTHER" id="PTHR37164">
    <property type="entry name" value="BACTERIOHEMERYTHRIN"/>
    <property type="match status" value="1"/>
</dbReference>
<gene>
    <name evidence="6" type="ORF">ATF69_1236</name>
</gene>
<dbReference type="EMBL" id="VJWE01000011">
    <property type="protein sequence ID" value="TWG39366.1"/>
    <property type="molecule type" value="Genomic_DNA"/>
</dbReference>
<name>A0A561XTC7_ACIDE</name>
<protein>
    <submittedName>
        <fullName evidence="6">Hemerythrin-like metal-binding protein</fullName>
    </submittedName>
</protein>
<feature type="region of interest" description="Disordered" evidence="4">
    <location>
        <begin position="158"/>
        <end position="178"/>
    </location>
</feature>
<dbReference type="PANTHER" id="PTHR37164:SF1">
    <property type="entry name" value="BACTERIOHEMERYTHRIN"/>
    <property type="match status" value="1"/>
</dbReference>
<keyword evidence="3" id="KW-0408">Iron</keyword>
<proteinExistence type="inferred from homology"/>
<comment type="similarity">
    <text evidence="1">Belongs to the hemerythrin family.</text>
</comment>
<dbReference type="Gene3D" id="1.20.120.50">
    <property type="entry name" value="Hemerythrin-like"/>
    <property type="match status" value="1"/>
</dbReference>
<dbReference type="InterPro" id="IPR035938">
    <property type="entry name" value="Hemerythrin-like_sf"/>
</dbReference>
<evidence type="ECO:0000313" key="6">
    <source>
        <dbReference type="EMBL" id="TWG39366.1"/>
    </source>
</evidence>
<dbReference type="InterPro" id="IPR012312">
    <property type="entry name" value="Hemerythrin-like"/>
</dbReference>
<evidence type="ECO:0000313" key="7">
    <source>
        <dbReference type="Proteomes" id="UP000321485"/>
    </source>
</evidence>
<evidence type="ECO:0000259" key="5">
    <source>
        <dbReference type="Pfam" id="PF01814"/>
    </source>
</evidence>
<evidence type="ECO:0000256" key="4">
    <source>
        <dbReference type="SAM" id="MobiDB-lite"/>
    </source>
</evidence>
<dbReference type="CDD" id="cd12107">
    <property type="entry name" value="Hemerythrin"/>
    <property type="match status" value="1"/>
</dbReference>
<dbReference type="Pfam" id="PF01814">
    <property type="entry name" value="Hemerythrin"/>
    <property type="match status" value="1"/>
</dbReference>
<dbReference type="RefSeq" id="WP_146870208.1">
    <property type="nucleotide sequence ID" value="NZ_VJWE01000011.1"/>
</dbReference>
<evidence type="ECO:0000256" key="3">
    <source>
        <dbReference type="ARBA" id="ARBA00023004"/>
    </source>
</evidence>
<sequence>MAHLEWSDALNLDLPLMDDTHREFVDLLAAVDQAGDADLLPRWCTLVEHTEQHFGQEDDWMASTRFASGNCHSMQHKVVLQVMREGTARAEQGDLKVLRVMASELALWFPQHAQSMDASLALHLRRVGFDPVTGVVHAPGALPGALIHGCGGAMCSDADAPGASEPAAQRDIAPAVAA</sequence>
<dbReference type="NCBIfam" id="TIGR02481">
    <property type="entry name" value="hemeryth_dom"/>
    <property type="match status" value="1"/>
</dbReference>
<dbReference type="SUPFAM" id="SSF47188">
    <property type="entry name" value="Hemerythrin-like"/>
    <property type="match status" value="1"/>
</dbReference>
<dbReference type="InterPro" id="IPR050669">
    <property type="entry name" value="Hemerythrin"/>
</dbReference>
<dbReference type="AlphaFoldDB" id="A0A561XTC7"/>
<evidence type="ECO:0000256" key="2">
    <source>
        <dbReference type="ARBA" id="ARBA00022723"/>
    </source>
</evidence>
<accession>A0A561XTC7</accession>
<organism evidence="6 7">
    <name type="scientific">Acidovorax delafieldii</name>
    <name type="common">Pseudomonas delafieldii</name>
    <dbReference type="NCBI Taxonomy" id="47920"/>
    <lineage>
        <taxon>Bacteria</taxon>
        <taxon>Pseudomonadati</taxon>
        <taxon>Pseudomonadota</taxon>
        <taxon>Betaproteobacteria</taxon>
        <taxon>Burkholderiales</taxon>
        <taxon>Comamonadaceae</taxon>
        <taxon>Acidovorax</taxon>
    </lineage>
</organism>
<dbReference type="GeneID" id="51110307"/>
<dbReference type="Proteomes" id="UP000321485">
    <property type="component" value="Unassembled WGS sequence"/>
</dbReference>
<evidence type="ECO:0000256" key="1">
    <source>
        <dbReference type="ARBA" id="ARBA00010587"/>
    </source>
</evidence>